<sequence>MAYDLKRTQWDQKISDMEILKRVLQGINTTLESLGKDINDYHVVEFPYEIDTDERLTRDLMAKLSNTGGALIVKGPGGTGKSFLYKLLLAHIRSRGDIAIVVATSGITSSAFLGGRTTHSRFKIPITCGKGPLMADKHIIEALDKLLQELCKNRLLFGGKLVVFGGDFRQVLPVGKGGSRDEQIGASLISSSFW</sequence>
<dbReference type="GO" id="GO:0005524">
    <property type="term" value="F:ATP binding"/>
    <property type="evidence" value="ECO:0007669"/>
    <property type="project" value="UniProtKB-KW"/>
</dbReference>
<dbReference type="InterPro" id="IPR010285">
    <property type="entry name" value="DNA_helicase_pif1-like_DEAD"/>
</dbReference>
<dbReference type="GO" id="GO:0043139">
    <property type="term" value="F:5'-3' DNA helicase activity"/>
    <property type="evidence" value="ECO:0007669"/>
    <property type="project" value="UniProtKB-EC"/>
</dbReference>
<keyword evidence="1" id="KW-0347">Helicase</keyword>
<comment type="caution">
    <text evidence="3">The sequence shown here is derived from an EMBL/GenBank/DDBJ whole genome shotgun (WGS) entry which is preliminary data.</text>
</comment>
<comment type="similarity">
    <text evidence="1">Belongs to the helicase family.</text>
</comment>
<keyword evidence="1" id="KW-0227">DNA damage</keyword>
<name>A0AAV3RR60_LITER</name>
<dbReference type="SUPFAM" id="SSF52540">
    <property type="entry name" value="P-loop containing nucleoside triphosphate hydrolases"/>
    <property type="match status" value="1"/>
</dbReference>
<gene>
    <name evidence="3" type="ORF">LIER_42327</name>
</gene>
<comment type="catalytic activity">
    <reaction evidence="1">
        <text>ATP + H2O = ADP + phosphate + H(+)</text>
        <dbReference type="Rhea" id="RHEA:13065"/>
        <dbReference type="ChEBI" id="CHEBI:15377"/>
        <dbReference type="ChEBI" id="CHEBI:15378"/>
        <dbReference type="ChEBI" id="CHEBI:30616"/>
        <dbReference type="ChEBI" id="CHEBI:43474"/>
        <dbReference type="ChEBI" id="CHEBI:456216"/>
        <dbReference type="EC" id="5.6.2.3"/>
    </reaction>
</comment>
<dbReference type="GO" id="GO:0000723">
    <property type="term" value="P:telomere maintenance"/>
    <property type="evidence" value="ECO:0007669"/>
    <property type="project" value="InterPro"/>
</dbReference>
<feature type="domain" description="DNA helicase Pif1-like DEAD-box helicase" evidence="2">
    <location>
        <begin position="63"/>
        <end position="128"/>
    </location>
</feature>
<dbReference type="PANTHER" id="PTHR10492:SF94">
    <property type="entry name" value="ATP-DEPENDENT DNA HELICASE"/>
    <property type="match status" value="1"/>
</dbReference>
<dbReference type="GO" id="GO:0016787">
    <property type="term" value="F:hydrolase activity"/>
    <property type="evidence" value="ECO:0007669"/>
    <property type="project" value="UniProtKB-KW"/>
</dbReference>
<dbReference type="PANTHER" id="PTHR10492">
    <property type="match status" value="1"/>
</dbReference>
<keyword evidence="1" id="KW-0067">ATP-binding</keyword>
<dbReference type="EMBL" id="BAABME010028962">
    <property type="protein sequence ID" value="GAA0183020.1"/>
    <property type="molecule type" value="Genomic_DNA"/>
</dbReference>
<dbReference type="Proteomes" id="UP001454036">
    <property type="component" value="Unassembled WGS sequence"/>
</dbReference>
<comment type="cofactor">
    <cofactor evidence="1">
        <name>Mg(2+)</name>
        <dbReference type="ChEBI" id="CHEBI:18420"/>
    </cofactor>
</comment>
<evidence type="ECO:0000256" key="1">
    <source>
        <dbReference type="RuleBase" id="RU363044"/>
    </source>
</evidence>
<keyword evidence="1" id="KW-0233">DNA recombination</keyword>
<keyword evidence="1" id="KW-0234">DNA repair</keyword>
<reference evidence="3 4" key="1">
    <citation type="submission" date="2024-01" db="EMBL/GenBank/DDBJ databases">
        <title>The complete chloroplast genome sequence of Lithospermum erythrorhizon: insights into the phylogenetic relationship among Boraginaceae species and the maternal lineages of purple gromwells.</title>
        <authorList>
            <person name="Okada T."/>
            <person name="Watanabe K."/>
        </authorList>
    </citation>
    <scope>NUCLEOTIDE SEQUENCE [LARGE SCALE GENOMIC DNA]</scope>
</reference>
<keyword evidence="1" id="KW-0547">Nucleotide-binding</keyword>
<protein>
    <recommendedName>
        <fullName evidence="1">ATP-dependent DNA helicase</fullName>
        <ecNumber evidence="1">5.6.2.3</ecNumber>
    </recommendedName>
</protein>
<keyword evidence="1" id="KW-0378">Hydrolase</keyword>
<dbReference type="GO" id="GO:0006281">
    <property type="term" value="P:DNA repair"/>
    <property type="evidence" value="ECO:0007669"/>
    <property type="project" value="UniProtKB-KW"/>
</dbReference>
<feature type="domain" description="DNA helicase Pif1-like DEAD-box helicase" evidence="2">
    <location>
        <begin position="134"/>
        <end position="194"/>
    </location>
</feature>
<dbReference type="EC" id="5.6.2.3" evidence="1"/>
<proteinExistence type="inferred from homology"/>
<dbReference type="InterPro" id="IPR027417">
    <property type="entry name" value="P-loop_NTPase"/>
</dbReference>
<organism evidence="3 4">
    <name type="scientific">Lithospermum erythrorhizon</name>
    <name type="common">Purple gromwell</name>
    <name type="synonym">Lithospermum officinale var. erythrorhizon</name>
    <dbReference type="NCBI Taxonomy" id="34254"/>
    <lineage>
        <taxon>Eukaryota</taxon>
        <taxon>Viridiplantae</taxon>
        <taxon>Streptophyta</taxon>
        <taxon>Embryophyta</taxon>
        <taxon>Tracheophyta</taxon>
        <taxon>Spermatophyta</taxon>
        <taxon>Magnoliopsida</taxon>
        <taxon>eudicotyledons</taxon>
        <taxon>Gunneridae</taxon>
        <taxon>Pentapetalae</taxon>
        <taxon>asterids</taxon>
        <taxon>lamiids</taxon>
        <taxon>Boraginales</taxon>
        <taxon>Boraginaceae</taxon>
        <taxon>Boraginoideae</taxon>
        <taxon>Lithospermeae</taxon>
        <taxon>Lithospermum</taxon>
    </lineage>
</organism>
<dbReference type="Pfam" id="PF05970">
    <property type="entry name" value="PIF1"/>
    <property type="match status" value="2"/>
</dbReference>
<evidence type="ECO:0000259" key="2">
    <source>
        <dbReference type="Pfam" id="PF05970"/>
    </source>
</evidence>
<dbReference type="GO" id="GO:0006310">
    <property type="term" value="P:DNA recombination"/>
    <property type="evidence" value="ECO:0007669"/>
    <property type="project" value="UniProtKB-KW"/>
</dbReference>
<evidence type="ECO:0000313" key="4">
    <source>
        <dbReference type="Proteomes" id="UP001454036"/>
    </source>
</evidence>
<dbReference type="AlphaFoldDB" id="A0AAV3RR60"/>
<dbReference type="Gene3D" id="3.40.50.300">
    <property type="entry name" value="P-loop containing nucleotide triphosphate hydrolases"/>
    <property type="match status" value="1"/>
</dbReference>
<keyword evidence="4" id="KW-1185">Reference proteome</keyword>
<evidence type="ECO:0000313" key="3">
    <source>
        <dbReference type="EMBL" id="GAA0183020.1"/>
    </source>
</evidence>
<accession>A0AAV3RR60</accession>